<evidence type="ECO:0000313" key="3">
    <source>
        <dbReference type="EMBL" id="QMS97628.1"/>
    </source>
</evidence>
<keyword evidence="5" id="KW-1185">Reference proteome</keyword>
<sequence length="205" mass="22528">MKNLFKLVLMLCLYVFAGNLKAQDLVTLPINGQEIEMVGEARAIPSSFNLENIDLNEPYNFSYRSDGNDVLKFNMLKSERDLAFSGIDQNAVVDFYNGGDLVGSFPATDFPPAEVNGGPAAAVIIAVLVVACCVKVKYKKTIKNSDGSSTTTWEVSFDCDCLTISLKNSMPKINIRDRELAFTSFTISTTNKPVNPENLQLVITH</sequence>
<dbReference type="Proteomes" id="UP000515349">
    <property type="component" value="Chromosome"/>
</dbReference>
<reference evidence="3 4" key="1">
    <citation type="submission" date="2020-07" db="EMBL/GenBank/DDBJ databases">
        <title>Chryseobacterium sp.cx-624.</title>
        <authorList>
            <person name="Yang C."/>
        </authorList>
    </citation>
    <scope>NUCLEOTIDE SEQUENCE [LARGE SCALE GENOMIC DNA]</scope>
    <source>
        <strain evidence="4">cx-624</strain>
        <strain evidence="3">Cx-624</strain>
    </source>
</reference>
<dbReference type="EMBL" id="CP059472">
    <property type="protein sequence ID" value="QMS97628.1"/>
    <property type="molecule type" value="Genomic_DNA"/>
</dbReference>
<protein>
    <submittedName>
        <fullName evidence="3">Uncharacterized protein</fullName>
    </submittedName>
</protein>
<dbReference type="EMBL" id="JACEUX010000002">
    <property type="protein sequence ID" value="MBA5247038.1"/>
    <property type="molecule type" value="Genomic_DNA"/>
</dbReference>
<keyword evidence="1" id="KW-0732">Signal</keyword>
<evidence type="ECO:0000313" key="5">
    <source>
        <dbReference type="Proteomes" id="UP000539710"/>
    </source>
</evidence>
<evidence type="ECO:0000313" key="4">
    <source>
        <dbReference type="Proteomes" id="UP000515349"/>
    </source>
</evidence>
<evidence type="ECO:0000313" key="2">
    <source>
        <dbReference type="EMBL" id="MBA5247038.1"/>
    </source>
</evidence>
<feature type="signal peptide" evidence="1">
    <location>
        <begin position="1"/>
        <end position="22"/>
    </location>
</feature>
<accession>A0A7D7QRC4</accession>
<gene>
    <name evidence="3" type="ORF">H1R16_07805</name>
    <name evidence="2" type="ORF">H2507_07635</name>
</gene>
<dbReference type="KEGG" id="cbau:H1R16_07805"/>
<dbReference type="AlphaFoldDB" id="A0A7D7QRC4"/>
<reference evidence="2" key="3">
    <citation type="submission" date="2020-07" db="EMBL/GenBank/DDBJ databases">
        <authorList>
            <person name="Yang C."/>
        </authorList>
    </citation>
    <scope>NUCLEOTIDE SEQUENCE</scope>
    <source>
        <strain evidence="2">Cx-624</strain>
    </source>
</reference>
<reference evidence="5" key="2">
    <citation type="submission" date="2020-07" db="EMBL/GenBank/DDBJ databases">
        <title>Flavobacterium sp. xlx-214.</title>
        <authorList>
            <person name="Yang C."/>
        </authorList>
    </citation>
    <scope>NUCLEOTIDE SEQUENCE [LARGE SCALE GENOMIC DNA]</scope>
    <source>
        <strain evidence="5">CX-624</strain>
    </source>
</reference>
<feature type="chain" id="PRO_5044656320" evidence="1">
    <location>
        <begin position="23"/>
        <end position="205"/>
    </location>
</feature>
<evidence type="ECO:0000256" key="1">
    <source>
        <dbReference type="SAM" id="SignalP"/>
    </source>
</evidence>
<dbReference type="Proteomes" id="UP000539710">
    <property type="component" value="Unassembled WGS sequence"/>
</dbReference>
<proteinExistence type="predicted"/>
<dbReference type="RefSeq" id="WP_181887136.1">
    <property type="nucleotide sequence ID" value="NZ_CP059472.1"/>
</dbReference>
<name>A0A7D7QRC4_9FLAO</name>
<organism evidence="3 4">
    <name type="scientific">Marnyiella aurantia</name>
    <dbReference type="NCBI Taxonomy" id="2758037"/>
    <lineage>
        <taxon>Bacteria</taxon>
        <taxon>Pseudomonadati</taxon>
        <taxon>Bacteroidota</taxon>
        <taxon>Flavobacteriia</taxon>
        <taxon>Flavobacteriales</taxon>
        <taxon>Weeksellaceae</taxon>
        <taxon>Marnyiella</taxon>
    </lineage>
</organism>